<dbReference type="Pfam" id="PF00122">
    <property type="entry name" value="E1-E2_ATPase"/>
    <property type="match status" value="1"/>
</dbReference>
<dbReference type="PROSITE" id="PS50846">
    <property type="entry name" value="HMA_2"/>
    <property type="match status" value="3"/>
</dbReference>
<evidence type="ECO:0000256" key="8">
    <source>
        <dbReference type="ARBA" id="ARBA00022796"/>
    </source>
</evidence>
<dbReference type="Gene3D" id="3.30.70.100">
    <property type="match status" value="3"/>
</dbReference>
<keyword evidence="4 16" id="KW-0812">Transmembrane</keyword>
<dbReference type="InterPro" id="IPR044492">
    <property type="entry name" value="P_typ_ATPase_HD_dom"/>
</dbReference>
<dbReference type="SFLD" id="SFLDG00002">
    <property type="entry name" value="C1.7:_P-type_atpase_like"/>
    <property type="match status" value="1"/>
</dbReference>
<feature type="transmembrane region" description="Helical" evidence="16">
    <location>
        <begin position="442"/>
        <end position="461"/>
    </location>
</feature>
<evidence type="ECO:0000313" key="19">
    <source>
        <dbReference type="EMBL" id="MFD2516921.1"/>
    </source>
</evidence>
<evidence type="ECO:0000256" key="17">
    <source>
        <dbReference type="SAM" id="MobiDB-lite"/>
    </source>
</evidence>
<dbReference type="InterPro" id="IPR059000">
    <property type="entry name" value="ATPase_P-type_domA"/>
</dbReference>
<dbReference type="PANTHER" id="PTHR43520">
    <property type="entry name" value="ATP7, ISOFORM B"/>
    <property type="match status" value="1"/>
</dbReference>
<dbReference type="Gene3D" id="3.40.50.1000">
    <property type="entry name" value="HAD superfamily/HAD-like"/>
    <property type="match status" value="1"/>
</dbReference>
<name>A0ABW5IV00_9FLAO</name>
<dbReference type="Gene3D" id="3.40.1110.10">
    <property type="entry name" value="Calcium-transporting ATPase, cytoplasmic domain N"/>
    <property type="match status" value="1"/>
</dbReference>
<keyword evidence="9 16" id="KW-0067">ATP-binding</keyword>
<dbReference type="InterPro" id="IPR023298">
    <property type="entry name" value="ATPase_P-typ_TM_dom_sf"/>
</dbReference>
<dbReference type="PROSITE" id="PS01047">
    <property type="entry name" value="HMA_1"/>
    <property type="match status" value="3"/>
</dbReference>
<dbReference type="SUPFAM" id="SSF55008">
    <property type="entry name" value="HMA, heavy metal-associated domain"/>
    <property type="match status" value="3"/>
</dbReference>
<dbReference type="Pfam" id="PF00702">
    <property type="entry name" value="Hydrolase"/>
    <property type="match status" value="1"/>
</dbReference>
<protein>
    <submittedName>
        <fullName evidence="19">Heavy metal translocating P-type ATPase</fullName>
    </submittedName>
</protein>
<comment type="subcellular location">
    <subcellularLocation>
        <location evidence="16">Cell membrane</location>
    </subcellularLocation>
    <subcellularLocation>
        <location evidence="1">Endomembrane system</location>
        <topology evidence="1">Multi-pass membrane protein</topology>
    </subcellularLocation>
</comment>
<keyword evidence="10" id="KW-0460">Magnesium</keyword>
<dbReference type="InterPro" id="IPR045800">
    <property type="entry name" value="HMBD"/>
</dbReference>
<gene>
    <name evidence="19" type="ORF">ACFSTG_03365</name>
</gene>
<keyword evidence="8" id="KW-0187">Copper transport</keyword>
<evidence type="ECO:0000256" key="13">
    <source>
        <dbReference type="ARBA" id="ARBA00023008"/>
    </source>
</evidence>
<dbReference type="PANTHER" id="PTHR43520:SF8">
    <property type="entry name" value="P-TYPE CU(+) TRANSPORTER"/>
    <property type="match status" value="1"/>
</dbReference>
<evidence type="ECO:0000256" key="5">
    <source>
        <dbReference type="ARBA" id="ARBA00022723"/>
    </source>
</evidence>
<evidence type="ECO:0000256" key="2">
    <source>
        <dbReference type="ARBA" id="ARBA00006024"/>
    </source>
</evidence>
<dbReference type="NCBIfam" id="TIGR00003">
    <property type="entry name" value="copper ion binding protein"/>
    <property type="match status" value="1"/>
</dbReference>
<dbReference type="InterPro" id="IPR036412">
    <property type="entry name" value="HAD-like_sf"/>
</dbReference>
<feature type="domain" description="HMA" evidence="18">
    <location>
        <begin position="166"/>
        <end position="231"/>
    </location>
</feature>
<dbReference type="Pfam" id="PF00403">
    <property type="entry name" value="HMA"/>
    <property type="match status" value="3"/>
</dbReference>
<dbReference type="RefSeq" id="WP_380750782.1">
    <property type="nucleotide sequence ID" value="NZ_JBHULT010000006.1"/>
</dbReference>
<keyword evidence="7 16" id="KW-0547">Nucleotide-binding</keyword>
<feature type="domain" description="HMA" evidence="18">
    <location>
        <begin position="1"/>
        <end position="68"/>
    </location>
</feature>
<keyword evidence="6" id="KW-0677">Repeat</keyword>
<dbReference type="Gene3D" id="2.70.150.10">
    <property type="entry name" value="Calcium-transporting ATPase, cytoplasmic transduction domain A"/>
    <property type="match status" value="1"/>
</dbReference>
<dbReference type="SFLD" id="SFLDF00027">
    <property type="entry name" value="p-type_atpase"/>
    <property type="match status" value="1"/>
</dbReference>
<keyword evidence="15 16" id="KW-0472">Membrane</keyword>
<dbReference type="InterPro" id="IPR023299">
    <property type="entry name" value="ATPase_P-typ_cyto_dom_N"/>
</dbReference>
<evidence type="ECO:0000256" key="14">
    <source>
        <dbReference type="ARBA" id="ARBA00023065"/>
    </source>
</evidence>
<evidence type="ECO:0000256" key="9">
    <source>
        <dbReference type="ARBA" id="ARBA00022840"/>
    </source>
</evidence>
<dbReference type="InterPro" id="IPR001757">
    <property type="entry name" value="P_typ_ATPase"/>
</dbReference>
<evidence type="ECO:0000256" key="3">
    <source>
        <dbReference type="ARBA" id="ARBA00022448"/>
    </source>
</evidence>
<dbReference type="CDD" id="cd02094">
    <property type="entry name" value="P-type_ATPase_Cu-like"/>
    <property type="match status" value="1"/>
</dbReference>
<feature type="region of interest" description="Disordered" evidence="17">
    <location>
        <begin position="70"/>
        <end position="95"/>
    </location>
</feature>
<accession>A0ABW5IV00</accession>
<dbReference type="InterPro" id="IPR036163">
    <property type="entry name" value="HMA_dom_sf"/>
</dbReference>
<reference evidence="20" key="1">
    <citation type="journal article" date="2019" name="Int. J. Syst. Evol. Microbiol.">
        <title>The Global Catalogue of Microorganisms (GCM) 10K type strain sequencing project: providing services to taxonomists for standard genome sequencing and annotation.</title>
        <authorList>
            <consortium name="The Broad Institute Genomics Platform"/>
            <consortium name="The Broad Institute Genome Sequencing Center for Infectious Disease"/>
            <person name="Wu L."/>
            <person name="Ma J."/>
        </authorList>
    </citation>
    <scope>NUCLEOTIDE SEQUENCE [LARGE SCALE GENOMIC DNA]</scope>
    <source>
        <strain evidence="20">KCTC 42585</strain>
    </source>
</reference>
<keyword evidence="13" id="KW-0186">Copper</keyword>
<dbReference type="InterPro" id="IPR027256">
    <property type="entry name" value="P-typ_ATPase_IB"/>
</dbReference>
<dbReference type="PRINTS" id="PR00119">
    <property type="entry name" value="CATATPASE"/>
</dbReference>
<dbReference type="SUPFAM" id="SSF56784">
    <property type="entry name" value="HAD-like"/>
    <property type="match status" value="1"/>
</dbReference>
<dbReference type="InterPro" id="IPR008250">
    <property type="entry name" value="ATPase_P-typ_transduc_dom_A_sf"/>
</dbReference>
<keyword evidence="16" id="KW-1003">Cell membrane</keyword>
<keyword evidence="14" id="KW-0406">Ion transport</keyword>
<evidence type="ECO:0000256" key="11">
    <source>
        <dbReference type="ARBA" id="ARBA00022967"/>
    </source>
</evidence>
<evidence type="ECO:0000256" key="12">
    <source>
        <dbReference type="ARBA" id="ARBA00022989"/>
    </source>
</evidence>
<dbReference type="InterPro" id="IPR006121">
    <property type="entry name" value="HMA_dom"/>
</dbReference>
<dbReference type="NCBIfam" id="TIGR01511">
    <property type="entry name" value="ATPase-IB1_Cu"/>
    <property type="match status" value="1"/>
</dbReference>
<sequence>MSHTYKVTGMTCNGCRSHVEETLRKIDGVKDASVDLERGEAVIKMPKHIPTEVLEAELQKSGGNYHISEAKGHTKEAEETPAAVDKSPEKPGAGMEHRYQISGMTCNGCRSHVEETLQKVNGVKNASVDLEKSEAVIGMEKHIPIGVFEDALQKDGSKYHIHSEGSKEKYQVTGMTCNGCRSHVEETLKKIEGVKEVAVDLEKAEAVIFAEKPIPVTTLQEALRKDGNTYNIYLPGQDITAPPKPEKPKGKGTGTFYCPMHCEGDKTYDKPGDCPVCGMDLVEEVSLKAERQKYTCPMHPEVVKDEPGDCPICGMDLVPMAPEASAEEKSYQKLLKKFKIAVAFTVPIFLIAMGEMIPGNPIYDWMSMEAWNWVQFGLSIPVVFYATWMFFERAYRSIKTWNLNMFTLIGIGAGVAWLFSVFGMLVPGWFPQQFLTEHGTVHVYFEAATVILTLVLLGQLLEARAHSRTNSAIKELLKLAPNTATIVVNGEEREIHTDEIQVGDILRVKPGDKIPVDGIIEKGQTNIDESMITGEPVPVEKAEGDKVTSGTINGNRSFTMKAEKVGNETLLAQIIKMVNDASRSQAPIQKLADRISAYFVPIVVLISIITFIVWAIWGPEPSYVYALINAIAVLIIACPCALGLATPMSVMVGVGKGAQNGVLIKNAQSLEQMDKIDVLIIDKTGTITEGKPSVEKVVVTGTLSEDEVLRYVASINSRSEHPLASATVNYAKERNLEFSEAEDFDAVTGKGVRGISEGKKIAIGNDKLMQEINAEVSSDLQQQVKEEQQQGKTVSYVAVDSQVVGYVTITDPIKKTSRQAISDLIDSGVEVVMLTGDNEVTASAVAKELHLSGFKAGMLPQDKMEEVTKLQQQGKKVAMAGDGINDAPALAKADIGIAMGTGTDVAIESAEITLVKGDLHGVVKAKNLSKKVMKNIKQNLFFALIYNTLGVPIAAGVLFPFFGILLSPMIAALAMSFSSVSVIANALRLRTAKID</sequence>
<dbReference type="PRINTS" id="PR00120">
    <property type="entry name" value="HATPASE"/>
</dbReference>
<keyword evidence="5 16" id="KW-0479">Metal-binding</keyword>
<dbReference type="InterPro" id="IPR023214">
    <property type="entry name" value="HAD_sf"/>
</dbReference>
<evidence type="ECO:0000256" key="7">
    <source>
        <dbReference type="ARBA" id="ARBA00022741"/>
    </source>
</evidence>
<evidence type="ECO:0000256" key="16">
    <source>
        <dbReference type="RuleBase" id="RU362081"/>
    </source>
</evidence>
<dbReference type="PROSITE" id="PS00154">
    <property type="entry name" value="ATPASE_E1_E2"/>
    <property type="match status" value="1"/>
</dbReference>
<evidence type="ECO:0000256" key="1">
    <source>
        <dbReference type="ARBA" id="ARBA00004127"/>
    </source>
</evidence>
<organism evidence="19 20">
    <name type="scientific">Salinimicrobium flavum</name>
    <dbReference type="NCBI Taxonomy" id="1737065"/>
    <lineage>
        <taxon>Bacteria</taxon>
        <taxon>Pseudomonadati</taxon>
        <taxon>Bacteroidota</taxon>
        <taxon>Flavobacteriia</taxon>
        <taxon>Flavobacteriales</taxon>
        <taxon>Flavobacteriaceae</taxon>
        <taxon>Salinimicrobium</taxon>
    </lineage>
</organism>
<dbReference type="SUPFAM" id="SSF81665">
    <property type="entry name" value="Calcium ATPase, transmembrane domain M"/>
    <property type="match status" value="1"/>
</dbReference>
<feature type="transmembrane region" description="Helical" evidence="16">
    <location>
        <begin position="338"/>
        <end position="358"/>
    </location>
</feature>
<dbReference type="SFLD" id="SFLDS00003">
    <property type="entry name" value="Haloacid_Dehalogenase"/>
    <property type="match status" value="1"/>
</dbReference>
<dbReference type="InterPro" id="IPR006122">
    <property type="entry name" value="HMA_Cu_ion-bd"/>
</dbReference>
<feature type="transmembrane region" description="Helical" evidence="16">
    <location>
        <begin position="940"/>
        <end position="962"/>
    </location>
</feature>
<dbReference type="Pfam" id="PF19335">
    <property type="entry name" value="HMBD"/>
    <property type="match status" value="2"/>
</dbReference>
<evidence type="ECO:0000259" key="18">
    <source>
        <dbReference type="PROSITE" id="PS50846"/>
    </source>
</evidence>
<dbReference type="InterPro" id="IPR018303">
    <property type="entry name" value="ATPase_P-typ_P_site"/>
</dbReference>
<keyword evidence="20" id="KW-1185">Reference proteome</keyword>
<feature type="transmembrane region" description="Helical" evidence="16">
    <location>
        <begin position="595"/>
        <end position="617"/>
    </location>
</feature>
<feature type="domain" description="HMA" evidence="18">
    <location>
        <begin position="95"/>
        <end position="160"/>
    </location>
</feature>
<keyword evidence="3" id="KW-0813">Transport</keyword>
<keyword evidence="11" id="KW-1278">Translocase</keyword>
<comment type="caution">
    <text evidence="19">The sequence shown here is derived from an EMBL/GenBank/DDBJ whole genome shotgun (WGS) entry which is preliminary data.</text>
</comment>
<dbReference type="Proteomes" id="UP001597468">
    <property type="component" value="Unassembled WGS sequence"/>
</dbReference>
<proteinExistence type="inferred from homology"/>
<evidence type="ECO:0000256" key="10">
    <source>
        <dbReference type="ARBA" id="ARBA00022842"/>
    </source>
</evidence>
<evidence type="ECO:0000313" key="20">
    <source>
        <dbReference type="Proteomes" id="UP001597468"/>
    </source>
</evidence>
<dbReference type="NCBIfam" id="TIGR01494">
    <property type="entry name" value="ATPase_P-type"/>
    <property type="match status" value="2"/>
</dbReference>
<feature type="transmembrane region" description="Helical" evidence="16">
    <location>
        <begin position="403"/>
        <end position="430"/>
    </location>
</feature>
<evidence type="ECO:0000256" key="15">
    <source>
        <dbReference type="ARBA" id="ARBA00023136"/>
    </source>
</evidence>
<dbReference type="SUPFAM" id="SSF81653">
    <property type="entry name" value="Calcium ATPase, transduction domain A"/>
    <property type="match status" value="1"/>
</dbReference>
<feature type="transmembrane region" description="Helical" evidence="16">
    <location>
        <begin position="370"/>
        <end position="391"/>
    </location>
</feature>
<evidence type="ECO:0000256" key="4">
    <source>
        <dbReference type="ARBA" id="ARBA00022692"/>
    </source>
</evidence>
<feature type="transmembrane region" description="Helical" evidence="16">
    <location>
        <begin position="623"/>
        <end position="646"/>
    </location>
</feature>
<evidence type="ECO:0000256" key="6">
    <source>
        <dbReference type="ARBA" id="ARBA00022737"/>
    </source>
</evidence>
<dbReference type="NCBIfam" id="TIGR01525">
    <property type="entry name" value="ATPase-IB_hvy"/>
    <property type="match status" value="1"/>
</dbReference>
<keyword evidence="12 16" id="KW-1133">Transmembrane helix</keyword>
<dbReference type="CDD" id="cd00371">
    <property type="entry name" value="HMA"/>
    <property type="match status" value="3"/>
</dbReference>
<feature type="transmembrane region" description="Helical" evidence="16">
    <location>
        <begin position="968"/>
        <end position="987"/>
    </location>
</feature>
<comment type="similarity">
    <text evidence="2 16">Belongs to the cation transport ATPase (P-type) (TC 3.A.3) family. Type IB subfamily.</text>
</comment>
<dbReference type="EMBL" id="JBHULT010000006">
    <property type="protein sequence ID" value="MFD2516921.1"/>
    <property type="molecule type" value="Genomic_DNA"/>
</dbReference>
<dbReference type="InterPro" id="IPR017969">
    <property type="entry name" value="Heavy-metal-associated_CS"/>
</dbReference>